<dbReference type="RefSeq" id="WP_055244829.1">
    <property type="nucleotide sequence ID" value="NZ_CABIWA010000011.1"/>
</dbReference>
<dbReference type="EMBL" id="CZBE01000008">
    <property type="protein sequence ID" value="CUP64999.1"/>
    <property type="molecule type" value="Genomic_DNA"/>
</dbReference>
<dbReference type="Gene3D" id="3.30.70.360">
    <property type="match status" value="1"/>
</dbReference>
<comment type="similarity">
    <text evidence="1">Belongs to the peptidase M20A family.</text>
</comment>
<proteinExistence type="inferred from homology"/>
<dbReference type="Gene3D" id="3.40.630.10">
    <property type="entry name" value="Zn peptidases"/>
    <property type="match status" value="1"/>
</dbReference>
<dbReference type="InterPro" id="IPR036264">
    <property type="entry name" value="Bact_exopeptidase_dim_dom"/>
</dbReference>
<accession>A0A174Q4J1</accession>
<sequence length="442" mass="48378">MDKEQMKQLVIQQIDRDRDAILALGKEIYQHPETGYREVRTTETLAKALEELGLSVDRGIAYTGCRGYANKGRPGPKIAVMGELDSVVCRNHPDCDPTTGAIHACGHNIQVSVMYGVAAALLHSGVMEQLDGRVDFIAVPAEEYIELDYRKSLRDEGKIRFYAGKAELAYRGAYDDVDMCVMAHNFPIEADGYKCAPMNTGNGFIGKKTHFLGKQSHAGAAPWNGVNALNMAVIAINSMHAQRETFKDKDCVRIHQIINRGGDIVNAVPDDVELETTVRARNLAALRDANDKVNRSIRGAAIAMGGTASVEDSPGQMPLAADKTMAAIFKDNAVRFYPEDKILPCMESTASFDIGDLSLFMPVLHCITSGVEGGLHSKDYRVIDLDDAFIIPVKMLACTVIDLLADGASGAARVKENFKPEMTKDAYIQLLMSLEQNITYKD</sequence>
<dbReference type="GO" id="GO:0046657">
    <property type="term" value="P:folic acid catabolic process"/>
    <property type="evidence" value="ECO:0007669"/>
    <property type="project" value="TreeGrafter"/>
</dbReference>
<organism evidence="3 4">
    <name type="scientific">Anaerotruncus colihominis</name>
    <dbReference type="NCBI Taxonomy" id="169435"/>
    <lineage>
        <taxon>Bacteria</taxon>
        <taxon>Bacillati</taxon>
        <taxon>Bacillota</taxon>
        <taxon>Clostridia</taxon>
        <taxon>Eubacteriales</taxon>
        <taxon>Oscillospiraceae</taxon>
        <taxon>Anaerotruncus</taxon>
    </lineage>
</organism>
<dbReference type="SUPFAM" id="SSF55031">
    <property type="entry name" value="Bacterial exopeptidase dimerisation domain"/>
    <property type="match status" value="1"/>
</dbReference>
<dbReference type="Proteomes" id="UP000095765">
    <property type="component" value="Unassembled WGS sequence"/>
</dbReference>
<dbReference type="InterPro" id="IPR017439">
    <property type="entry name" value="Amidohydrolase"/>
</dbReference>
<dbReference type="AlphaFoldDB" id="A0A174Q4J1"/>
<dbReference type="InterPro" id="IPR002933">
    <property type="entry name" value="Peptidase_M20"/>
</dbReference>
<protein>
    <recommendedName>
        <fullName evidence="1">Peptidase M20 domain-containing protein 2</fullName>
    </recommendedName>
</protein>
<feature type="domain" description="Peptidase M20 dimerisation" evidence="2">
    <location>
        <begin position="203"/>
        <end position="295"/>
    </location>
</feature>
<dbReference type="InterPro" id="IPR052030">
    <property type="entry name" value="Peptidase_M20/M20A_hydrolases"/>
</dbReference>
<dbReference type="Pfam" id="PF07687">
    <property type="entry name" value="M20_dimer"/>
    <property type="match status" value="1"/>
</dbReference>
<dbReference type="PIRSF" id="PIRSF037226">
    <property type="entry name" value="Amidohydrolase_ACY1L2_prd"/>
    <property type="match status" value="1"/>
</dbReference>
<evidence type="ECO:0000256" key="1">
    <source>
        <dbReference type="PIRNR" id="PIRNR037226"/>
    </source>
</evidence>
<dbReference type="InterPro" id="IPR017144">
    <property type="entry name" value="Xaa-Arg_dipeptidase"/>
</dbReference>
<dbReference type="PANTHER" id="PTHR30575">
    <property type="entry name" value="PEPTIDASE M20"/>
    <property type="match status" value="1"/>
</dbReference>
<dbReference type="SUPFAM" id="SSF53187">
    <property type="entry name" value="Zn-dependent exopeptidases"/>
    <property type="match status" value="1"/>
</dbReference>
<dbReference type="GO" id="GO:0071713">
    <property type="term" value="F:para-aminobenzoyl-glutamate hydrolase activity"/>
    <property type="evidence" value="ECO:0007669"/>
    <property type="project" value="TreeGrafter"/>
</dbReference>
<dbReference type="InterPro" id="IPR011650">
    <property type="entry name" value="Peptidase_M20_dimer"/>
</dbReference>
<dbReference type="GO" id="GO:0005737">
    <property type="term" value="C:cytoplasm"/>
    <property type="evidence" value="ECO:0007669"/>
    <property type="project" value="TreeGrafter"/>
</dbReference>
<reference evidence="3 4" key="1">
    <citation type="submission" date="2015-09" db="EMBL/GenBank/DDBJ databases">
        <authorList>
            <consortium name="Pathogen Informatics"/>
        </authorList>
    </citation>
    <scope>NUCLEOTIDE SEQUENCE [LARGE SCALE GENOMIC DNA]</scope>
    <source>
        <strain evidence="3 4">2789STDY5834939</strain>
    </source>
</reference>
<gene>
    <name evidence="3" type="primary">abgB_2</name>
    <name evidence="3" type="ORF">ERS852551_01481</name>
</gene>
<dbReference type="OrthoDB" id="9781032at2"/>
<evidence type="ECO:0000313" key="3">
    <source>
        <dbReference type="EMBL" id="CUP64999.1"/>
    </source>
</evidence>
<name>A0A174Q4J1_9FIRM</name>
<evidence type="ECO:0000259" key="2">
    <source>
        <dbReference type="Pfam" id="PF07687"/>
    </source>
</evidence>
<evidence type="ECO:0000313" key="4">
    <source>
        <dbReference type="Proteomes" id="UP000095765"/>
    </source>
</evidence>
<dbReference type="NCBIfam" id="TIGR01891">
    <property type="entry name" value="amidohydrolases"/>
    <property type="match status" value="1"/>
</dbReference>
<dbReference type="Pfam" id="PF01546">
    <property type="entry name" value="Peptidase_M20"/>
    <property type="match status" value="1"/>
</dbReference>
<dbReference type="GO" id="GO:0016805">
    <property type="term" value="F:dipeptidase activity"/>
    <property type="evidence" value="ECO:0007669"/>
    <property type="project" value="InterPro"/>
</dbReference>
<dbReference type="PANTHER" id="PTHR30575:SF3">
    <property type="entry name" value="PEPTIDASE M20 DIMERISATION DOMAIN-CONTAINING PROTEIN"/>
    <property type="match status" value="1"/>
</dbReference>